<dbReference type="AlphaFoldDB" id="A0A223V725"/>
<gene>
    <name evidence="2" type="ORF">CJ263_13880</name>
</gene>
<evidence type="ECO:0008006" key="4">
    <source>
        <dbReference type="Google" id="ProtNLM"/>
    </source>
</evidence>
<feature type="coiled-coil region" evidence="1">
    <location>
        <begin position="1101"/>
        <end position="1135"/>
    </location>
</feature>
<dbReference type="EMBL" id="CP022957">
    <property type="protein sequence ID" value="ASV31215.1"/>
    <property type="molecule type" value="Genomic_DNA"/>
</dbReference>
<reference evidence="2 3" key="1">
    <citation type="submission" date="2017-08" db="EMBL/GenBank/DDBJ databases">
        <title>The complete genome sequence of Maribacter sp. B1, isolated from deep-sea sediment.</title>
        <authorList>
            <person name="Wu Y.-H."/>
            <person name="Cheng H."/>
            <person name="Xu X.-W."/>
        </authorList>
    </citation>
    <scope>NUCLEOTIDE SEQUENCE [LARGE SCALE GENOMIC DNA]</scope>
    <source>
        <strain evidence="2 3">B1</strain>
    </source>
</reference>
<evidence type="ECO:0000256" key="1">
    <source>
        <dbReference type="SAM" id="Coils"/>
    </source>
</evidence>
<proteinExistence type="predicted"/>
<keyword evidence="1" id="KW-0175">Coiled coil</keyword>
<accession>A0A223V725</accession>
<dbReference type="Proteomes" id="UP000215244">
    <property type="component" value="Chromosome"/>
</dbReference>
<keyword evidence="3" id="KW-1185">Reference proteome</keyword>
<name>A0A223V725_9FLAO</name>
<evidence type="ECO:0000313" key="3">
    <source>
        <dbReference type="Proteomes" id="UP000215244"/>
    </source>
</evidence>
<protein>
    <recommendedName>
        <fullName evidence="4">Peptidase S74 domain-containing protein</fullName>
    </recommendedName>
</protein>
<sequence>MSLVTNEALGQVKIGDNPQTIDPASVLELESNSKVLVITKATTAQMETIAPQRGGMVYNTDTECIHYFDGTQWVNLCDAVSFNITNDPIENLRSTIAITQTPNSYNLEVAPNSIRSEQIVDESINGVDLQDNSIGRNKLGDAAVGPEELATESVDSDAIIDGTIQTRDFAADIPDQLLTTDPNGIVAWQDQNDIYELSFSKADTTLTIRPSTGLGNNMVNLGALIGSDDQAIEVFNFNSGNGQLTLTLEDGGTETVNLGGLSTVEVDGIIGNEITDATDATLIRAGAGNAANPYTLDVAPLGIGTAELANNSVNNAKLANNAVQSVNIANGTVATIDIAPSAPAPANTQILSTNTAGVVEWIDVPEGAAEIDGIIGNEVSAVADATLTLTGVGTAGDPLTIDVAPLGIGTAELANNSVNNAKLANDAVQSANILDGTIATGDIAPAAATPANTQVLTTSTAGIVGWIDLPTGGTGTTELADQATITGDGTLGNEFTVGTIGSAQITNATILLEDLGQNGAGDGQVLKWNNTLGEWQPANDNNGGGTGISDTDANDGLSNFSVTTGYNINVDGTTIELATDALQIADDGVDATKINADVAGNGLNQNASGALEITPGTAEDQILKWNNTSGTWELDTDVAGSAVTDTDTNDGLSDFNATTGYDLKVDGTTIELNADVLRINDNGVDATKINPDVAGNGLNQNASGALEIIPGTAEDQILKWNNTSGTWELDTDVAGSAVTDTDTNDGLSDFNATTGYDINVDNTTIAVNATDQLEVPDDAITADKINGNVVGNGLNQNASGSLEIIPGTAEDQILKWNNTSGTWELDTDVAGSAVNDTDTNDGLSDFNPTTGYDLKVDGTTIETVADELRVKGSATDGQVLTTLGGVATWENLTNPVNTGAILFSDGNGGVNENVAQLNWDGNSLGIGVASPTAQLQVANQIRAGSFSGPDTGGSAALPTYRFNSTTKNDGMFQPGEDEIAFSAGGNEGLRILGNGNVGIGVTVPQQNLHVAGNIRTDGSFLSNDNIIGVPDYVFQKYFLGVSNLNSEYQFQSLKEIESFIKKNNHLPGVTSAKTAKKEGAWNLSKSNLQNLEKIEELFLHTIEQEKKIETLQEENKALSRELDALKEQVKAIQHLLAKENE</sequence>
<dbReference type="KEGG" id="marb:CJ263_13880"/>
<organism evidence="2 3">
    <name type="scientific">Maribacter cobaltidurans</name>
    <dbReference type="NCBI Taxonomy" id="1178778"/>
    <lineage>
        <taxon>Bacteria</taxon>
        <taxon>Pseudomonadati</taxon>
        <taxon>Bacteroidota</taxon>
        <taxon>Flavobacteriia</taxon>
        <taxon>Flavobacteriales</taxon>
        <taxon>Flavobacteriaceae</taxon>
        <taxon>Maribacter</taxon>
    </lineage>
</organism>
<evidence type="ECO:0000313" key="2">
    <source>
        <dbReference type="EMBL" id="ASV31215.1"/>
    </source>
</evidence>